<comment type="caution">
    <text evidence="1">The sequence shown here is derived from an EMBL/GenBank/DDBJ whole genome shotgun (WGS) entry which is preliminary data.</text>
</comment>
<gene>
    <name evidence="1" type="ORF">FHU40_004659</name>
</gene>
<reference evidence="1 2" key="1">
    <citation type="submission" date="2020-08" db="EMBL/GenBank/DDBJ databases">
        <title>Sequencing the genomes of 1000 actinobacteria strains.</title>
        <authorList>
            <person name="Klenk H.-P."/>
        </authorList>
    </citation>
    <scope>NUCLEOTIDE SEQUENCE [LARGE SCALE GENOMIC DNA]</scope>
    <source>
        <strain evidence="1 2">DSM 105498</strain>
    </source>
</reference>
<evidence type="ECO:0000313" key="2">
    <source>
        <dbReference type="Proteomes" id="UP000589626"/>
    </source>
</evidence>
<dbReference type="Proteomes" id="UP000589626">
    <property type="component" value="Unassembled WGS sequence"/>
</dbReference>
<dbReference type="AlphaFoldDB" id="A0A7W4Z4D7"/>
<evidence type="ECO:0000313" key="1">
    <source>
        <dbReference type="EMBL" id="MBB3044806.1"/>
    </source>
</evidence>
<keyword evidence="2" id="KW-1185">Reference proteome</keyword>
<name>A0A7W4Z4D7_9ACTN</name>
<organism evidence="1 2">
    <name type="scientific">Nocardioides soli</name>
    <dbReference type="NCBI Taxonomy" id="1036020"/>
    <lineage>
        <taxon>Bacteria</taxon>
        <taxon>Bacillati</taxon>
        <taxon>Actinomycetota</taxon>
        <taxon>Actinomycetes</taxon>
        <taxon>Propionibacteriales</taxon>
        <taxon>Nocardioidaceae</taxon>
        <taxon>Nocardioides</taxon>
    </lineage>
</organism>
<accession>A0A7W4Z4D7</accession>
<proteinExistence type="predicted"/>
<sequence>MINVLLDRNMLDEDEFLWIVQGTWGRLPIIAGSEEQAIKSYLTHKKSYSSNIE</sequence>
<protein>
    <submittedName>
        <fullName evidence="1">Uncharacterized protein</fullName>
    </submittedName>
</protein>
<dbReference type="EMBL" id="JACHWR010000004">
    <property type="protein sequence ID" value="MBB3044806.1"/>
    <property type="molecule type" value="Genomic_DNA"/>
</dbReference>
<dbReference type="RefSeq" id="WP_183594833.1">
    <property type="nucleotide sequence ID" value="NZ_JACHWR010000004.1"/>
</dbReference>